<evidence type="ECO:0000313" key="14">
    <source>
        <dbReference type="EMBL" id="CAF3737788.1"/>
    </source>
</evidence>
<evidence type="ECO:0000256" key="1">
    <source>
        <dbReference type="ARBA" id="ARBA00004389"/>
    </source>
</evidence>
<dbReference type="EMBL" id="CAJOBB010000720">
    <property type="protein sequence ID" value="CAF3737788.1"/>
    <property type="molecule type" value="Genomic_DNA"/>
</dbReference>
<evidence type="ECO:0000313" key="12">
    <source>
        <dbReference type="EMBL" id="CAF1204137.1"/>
    </source>
</evidence>
<evidence type="ECO:0000313" key="15">
    <source>
        <dbReference type="Proteomes" id="UP000663860"/>
    </source>
</evidence>
<keyword evidence="7 10" id="KW-1133">Transmembrane helix</keyword>
<comment type="function">
    <text evidence="10">Stabilizing subunit of the glycosylphosphatidylinositol-mannosyltransferase I complex which catalyzes the transfer of the first mannose, via an alpha-1,4 bond from a dolichol-phosphate-mannose (Dol-P-Man) to the glucosaminyl acyl phosphatidylinositol (GlcN-(acyl)PI) intermediate to generate alpha-D-Man-(1-&gt;4)-alpha-D-GlcN-(1-&gt;6)-(1-radyl,2-acyl-sn-glycero-3-phospho)-2-acyl-inositol and participates in the sixth step of the glycosylphosphatidylinositol-anchor biosynthesis. Probably acts by stabilizing the mannosyltransferase PIGM.</text>
</comment>
<dbReference type="UniPathway" id="UPA00196"/>
<comment type="subcellular location">
    <subcellularLocation>
        <location evidence="1 10">Endoplasmic reticulum membrane</location>
        <topology evidence="1 10">Single-pass membrane protein</topology>
    </subcellularLocation>
</comment>
<dbReference type="GO" id="GO:0005789">
    <property type="term" value="C:endoplasmic reticulum membrane"/>
    <property type="evidence" value="ECO:0007669"/>
    <property type="project" value="UniProtKB-SubCell"/>
</dbReference>
<dbReference type="EMBL" id="CAJNON010000176">
    <property type="protein sequence ID" value="CAF1069969.1"/>
    <property type="molecule type" value="Genomic_DNA"/>
</dbReference>
<dbReference type="Proteomes" id="UP000663891">
    <property type="component" value="Unassembled WGS sequence"/>
</dbReference>
<dbReference type="InterPro" id="IPR013233">
    <property type="entry name" value="PIG-X/PBN1"/>
</dbReference>
<keyword evidence="5 10" id="KW-0812">Transmembrane</keyword>
<evidence type="ECO:0000256" key="9">
    <source>
        <dbReference type="ARBA" id="ARBA00023180"/>
    </source>
</evidence>
<evidence type="ECO:0000256" key="4">
    <source>
        <dbReference type="ARBA" id="ARBA00022502"/>
    </source>
</evidence>
<evidence type="ECO:0000256" key="3">
    <source>
        <dbReference type="ARBA" id="ARBA00010345"/>
    </source>
</evidence>
<keyword evidence="10" id="KW-0732">Signal</keyword>
<keyword evidence="6 10" id="KW-0256">Endoplasmic reticulum</keyword>
<sequence>MSLISLCIFFFFLPCIIISAPNIGSRYTGTGFHTRLEYTIDPDPSMPARCLFVWHRLPPYLYIEPDELHQLNATILGSINIETSASQSHPFAYCFILYNSTTKPLDHTKTFSINIHSRYLDPRSDNTDLDPRRDDTDLYETLPLPEPVIHFTKKQCPRLGVGCPAPLAETGIESPRELTVTIPVGQEKHLWFVFPITCLFPFISCSLLFIISGRIQTKTVN</sequence>
<dbReference type="OrthoDB" id="5546453at2759"/>
<dbReference type="PANTHER" id="PTHR28650:SF1">
    <property type="entry name" value="PHOSPHATIDYLINOSITOL-GLYCAN BIOSYNTHESIS CLASS X PROTEIN"/>
    <property type="match status" value="1"/>
</dbReference>
<dbReference type="EMBL" id="CAJNOE010000414">
    <property type="protein sequence ID" value="CAF1204137.1"/>
    <property type="molecule type" value="Genomic_DNA"/>
</dbReference>
<comment type="pathway">
    <text evidence="2 10">Glycolipid biosynthesis; glycosylphosphatidylinositol-anchor biosynthesis.</text>
</comment>
<dbReference type="Proteomes" id="UP000663881">
    <property type="component" value="Unassembled WGS sequence"/>
</dbReference>
<protein>
    <recommendedName>
        <fullName evidence="10">Phosphatidylinositol-glycan biosynthesis class X protein</fullName>
    </recommendedName>
</protein>
<organism evidence="12 15">
    <name type="scientific">Adineta steineri</name>
    <dbReference type="NCBI Taxonomy" id="433720"/>
    <lineage>
        <taxon>Eukaryota</taxon>
        <taxon>Metazoa</taxon>
        <taxon>Spiralia</taxon>
        <taxon>Gnathifera</taxon>
        <taxon>Rotifera</taxon>
        <taxon>Eurotatoria</taxon>
        <taxon>Bdelloidea</taxon>
        <taxon>Adinetida</taxon>
        <taxon>Adinetidae</taxon>
        <taxon>Adineta</taxon>
    </lineage>
</organism>
<evidence type="ECO:0000256" key="7">
    <source>
        <dbReference type="ARBA" id="ARBA00022989"/>
    </source>
</evidence>
<evidence type="ECO:0000256" key="2">
    <source>
        <dbReference type="ARBA" id="ARBA00004687"/>
    </source>
</evidence>
<feature type="chain" id="PRO_5035957063" description="Phosphatidylinositol-glycan biosynthesis class X protein" evidence="10">
    <location>
        <begin position="20"/>
        <end position="221"/>
    </location>
</feature>
<dbReference type="GO" id="GO:0006506">
    <property type="term" value="P:GPI anchor biosynthetic process"/>
    <property type="evidence" value="ECO:0007669"/>
    <property type="project" value="UniProtKB-UniPathway"/>
</dbReference>
<gene>
    <name evidence="12" type="ORF">IZO911_LOCUS28792</name>
    <name evidence="14" type="ORF">KXQ929_LOCUS13466</name>
    <name evidence="13" type="ORF">OKA104_LOCUS13942</name>
    <name evidence="11" type="ORF">VCS650_LOCUS18426</name>
</gene>
<name>A0A814WLZ9_9BILA</name>
<comment type="caution">
    <text evidence="12">The sequence shown here is derived from an EMBL/GenBank/DDBJ whole genome shotgun (WGS) entry which is preliminary data.</text>
</comment>
<dbReference type="PANTHER" id="PTHR28650">
    <property type="entry name" value="PHOSPHATIDYLINOSITOL-GLYCAN BIOSYNTHESIS CLASS X PROTEIN"/>
    <property type="match status" value="1"/>
</dbReference>
<dbReference type="Proteomes" id="UP000663860">
    <property type="component" value="Unassembled WGS sequence"/>
</dbReference>
<evidence type="ECO:0000256" key="10">
    <source>
        <dbReference type="RuleBase" id="RU366056"/>
    </source>
</evidence>
<evidence type="ECO:0000313" key="11">
    <source>
        <dbReference type="EMBL" id="CAF1069969.1"/>
    </source>
</evidence>
<reference evidence="12" key="1">
    <citation type="submission" date="2021-02" db="EMBL/GenBank/DDBJ databases">
        <authorList>
            <person name="Nowell W R."/>
        </authorList>
    </citation>
    <scope>NUCLEOTIDE SEQUENCE</scope>
</reference>
<proteinExistence type="inferred from homology"/>
<evidence type="ECO:0000256" key="5">
    <source>
        <dbReference type="ARBA" id="ARBA00022692"/>
    </source>
</evidence>
<dbReference type="Proteomes" id="UP000663868">
    <property type="component" value="Unassembled WGS sequence"/>
</dbReference>
<accession>A0A814WLZ9</accession>
<feature type="transmembrane region" description="Helical" evidence="10">
    <location>
        <begin position="190"/>
        <end position="211"/>
    </location>
</feature>
<evidence type="ECO:0000313" key="13">
    <source>
        <dbReference type="EMBL" id="CAF3722466.1"/>
    </source>
</evidence>
<feature type="signal peptide" evidence="10">
    <location>
        <begin position="1"/>
        <end position="19"/>
    </location>
</feature>
<comment type="similarity">
    <text evidence="3 10">Belongs to the PIGX family.</text>
</comment>
<dbReference type="AlphaFoldDB" id="A0A814WLZ9"/>
<evidence type="ECO:0000256" key="8">
    <source>
        <dbReference type="ARBA" id="ARBA00023136"/>
    </source>
</evidence>
<dbReference type="InterPro" id="IPR040039">
    <property type="entry name" value="PIGX"/>
</dbReference>
<keyword evidence="4 10" id="KW-0337">GPI-anchor biosynthesis</keyword>
<keyword evidence="9" id="KW-0325">Glycoprotein</keyword>
<dbReference type="EMBL" id="CAJOAY010000719">
    <property type="protein sequence ID" value="CAF3722466.1"/>
    <property type="molecule type" value="Genomic_DNA"/>
</dbReference>
<evidence type="ECO:0000256" key="6">
    <source>
        <dbReference type="ARBA" id="ARBA00022824"/>
    </source>
</evidence>
<keyword evidence="8 10" id="KW-0472">Membrane</keyword>
<dbReference type="Pfam" id="PF08320">
    <property type="entry name" value="PIG-X"/>
    <property type="match status" value="1"/>
</dbReference>